<keyword evidence="10 11" id="KW-0482">Metalloprotease</keyword>
<dbReference type="GO" id="GO:0005737">
    <property type="term" value="C:cytoplasm"/>
    <property type="evidence" value="ECO:0007669"/>
    <property type="project" value="UniProtKB-ARBA"/>
</dbReference>
<proteinExistence type="inferred from homology"/>
<evidence type="ECO:0000256" key="5">
    <source>
        <dbReference type="ARBA" id="ARBA00022438"/>
    </source>
</evidence>
<dbReference type="Pfam" id="PF02127">
    <property type="entry name" value="Peptidase_M18"/>
    <property type="match status" value="1"/>
</dbReference>
<evidence type="ECO:0000256" key="4">
    <source>
        <dbReference type="ARBA" id="ARBA00011965"/>
    </source>
</evidence>
<dbReference type="SUPFAM" id="SSF101821">
    <property type="entry name" value="Aminopeptidase/glucanase lid domain"/>
    <property type="match status" value="1"/>
</dbReference>
<keyword evidence="6 11" id="KW-0645">Protease</keyword>
<evidence type="ECO:0000256" key="10">
    <source>
        <dbReference type="ARBA" id="ARBA00023049"/>
    </source>
</evidence>
<keyword evidence="7 11" id="KW-0479">Metal-binding</keyword>
<dbReference type="GO" id="GO:0008270">
    <property type="term" value="F:zinc ion binding"/>
    <property type="evidence" value="ECO:0007669"/>
    <property type="project" value="InterPro"/>
</dbReference>
<dbReference type="OrthoDB" id="9880441at2759"/>
<dbReference type="FunFam" id="2.30.250.10:FF:000001">
    <property type="entry name" value="Aspartyl aminopeptidase 1"/>
    <property type="match status" value="1"/>
</dbReference>
<dbReference type="EC" id="3.4.11.21" evidence="4"/>
<comment type="cofactor">
    <cofactor evidence="2">
        <name>Zn(2+)</name>
        <dbReference type="ChEBI" id="CHEBI:29105"/>
    </cofactor>
</comment>
<evidence type="ECO:0000256" key="7">
    <source>
        <dbReference type="ARBA" id="ARBA00022723"/>
    </source>
</evidence>
<reference evidence="14 15" key="1">
    <citation type="journal article" date="2012" name="Genome Biol.">
        <title>Genome and low-iron response of an oceanic diatom adapted to chronic iron limitation.</title>
        <authorList>
            <person name="Lommer M."/>
            <person name="Specht M."/>
            <person name="Roy A.S."/>
            <person name="Kraemer L."/>
            <person name="Andreson R."/>
            <person name="Gutowska M.A."/>
            <person name="Wolf J."/>
            <person name="Bergner S.V."/>
            <person name="Schilhabel M.B."/>
            <person name="Klostermeier U.C."/>
            <person name="Beiko R.G."/>
            <person name="Rosenstiel P."/>
            <person name="Hippler M."/>
            <person name="Laroche J."/>
        </authorList>
    </citation>
    <scope>NUCLEOTIDE SEQUENCE [LARGE SCALE GENOMIC DNA]</scope>
    <source>
        <strain evidence="14 15">CCMP1005</strain>
    </source>
</reference>
<evidence type="ECO:0000256" key="12">
    <source>
        <dbReference type="SAM" id="MobiDB-lite"/>
    </source>
</evidence>
<name>K0S8B8_THAOC</name>
<dbReference type="PANTHER" id="PTHR28570:SF3">
    <property type="entry name" value="ASPARTYL AMINOPEPTIDASE"/>
    <property type="match status" value="1"/>
</dbReference>
<keyword evidence="5 11" id="KW-0031">Aminopeptidase</keyword>
<dbReference type="GO" id="GO:0006508">
    <property type="term" value="P:proteolysis"/>
    <property type="evidence" value="ECO:0007669"/>
    <property type="project" value="UniProtKB-KW"/>
</dbReference>
<accession>K0S8B8</accession>
<dbReference type="SUPFAM" id="SSF53187">
    <property type="entry name" value="Zn-dependent exopeptidases"/>
    <property type="match status" value="1"/>
</dbReference>
<sequence>MRLNNSFIFLAITGTSAWAPTGRAGNAKRPLHTTNHNNRPFADVTHSRRIRKLHGTMPPLTVGEEYLPLARDMMSFIDSSPDPYHVVKTSADQLEAAGFQKWNESEKVGPGDKLYFTRNRSTLVAFTVGARYKSGCGFKIIGSHTDSPNLKVKPFSKRSDKSGGSSGMIQLGVECYGGGLWHTWFDRDLGVSGRVFVREGEGITQKLVKIDDAILRIPNLAIHLQTADERKAFGLNKEDHLAPIIASAVKDMLEGKSDETCTPCDEKDEFANDKEWAKKQEPVLLQLLAERLDVDVGNIIDFELNLFDVQPSSLGGARSEFVHAARLDNLASCYLSLRGLIDHVDEGGVEEDSDISMIAMFDHEEVGSSSTTGAGSPILQEAVKRVSSALGVESSASLYDTMIQSSFVLSVDQAHAVHPNYASKHEKNHGPKMNDGMVIKRNANQRYATNGVTGLVVRELARRAGLPPVQEFVVRNDCGCGSTIGPIISTRTGIRAIDMGCPQLSMHSIRETMGTKDLTNGLALFRAFFKDFAAVDASIEG</sequence>
<keyword evidence="8 11" id="KW-0378">Hydrolase</keyword>
<feature type="chain" id="PRO_5003836949" description="aspartyl aminopeptidase" evidence="13">
    <location>
        <begin position="18"/>
        <end position="541"/>
    </location>
</feature>
<dbReference type="PANTHER" id="PTHR28570">
    <property type="entry name" value="ASPARTYL AMINOPEPTIDASE"/>
    <property type="match status" value="1"/>
</dbReference>
<evidence type="ECO:0000256" key="13">
    <source>
        <dbReference type="SAM" id="SignalP"/>
    </source>
</evidence>
<dbReference type="Proteomes" id="UP000266841">
    <property type="component" value="Unassembled WGS sequence"/>
</dbReference>
<keyword evidence="15" id="KW-1185">Reference proteome</keyword>
<dbReference type="AlphaFoldDB" id="K0S8B8"/>
<dbReference type="CDD" id="cd05658">
    <property type="entry name" value="M18_DAP"/>
    <property type="match status" value="1"/>
</dbReference>
<keyword evidence="9 11" id="KW-0862">Zinc</keyword>
<dbReference type="eggNOG" id="KOG2596">
    <property type="taxonomic scope" value="Eukaryota"/>
</dbReference>
<dbReference type="Gene3D" id="3.40.630.10">
    <property type="entry name" value="Zn peptidases"/>
    <property type="match status" value="1"/>
</dbReference>
<comment type="catalytic activity">
    <reaction evidence="1">
        <text>Release of an N-terminal aspartate or glutamate from a peptide, with a preference for aspartate.</text>
        <dbReference type="EC" id="3.4.11.21"/>
    </reaction>
</comment>
<dbReference type="NCBIfam" id="NF002759">
    <property type="entry name" value="PRK02813.1"/>
    <property type="match status" value="1"/>
</dbReference>
<gene>
    <name evidence="14" type="ORF">THAOC_17943</name>
</gene>
<evidence type="ECO:0000256" key="1">
    <source>
        <dbReference type="ARBA" id="ARBA00001335"/>
    </source>
</evidence>
<dbReference type="InterPro" id="IPR001948">
    <property type="entry name" value="Peptidase_M18"/>
</dbReference>
<evidence type="ECO:0000256" key="11">
    <source>
        <dbReference type="RuleBase" id="RU004386"/>
    </source>
</evidence>
<keyword evidence="13" id="KW-0732">Signal</keyword>
<evidence type="ECO:0000313" key="14">
    <source>
        <dbReference type="EMBL" id="EJK61550.1"/>
    </source>
</evidence>
<comment type="similarity">
    <text evidence="3 11">Belongs to the peptidase M18 family.</text>
</comment>
<comment type="caution">
    <text evidence="14">The sequence shown here is derived from an EMBL/GenBank/DDBJ whole genome shotgun (WGS) entry which is preliminary data.</text>
</comment>
<dbReference type="InterPro" id="IPR023358">
    <property type="entry name" value="Peptidase_M18_dom2"/>
</dbReference>
<dbReference type="Gene3D" id="2.30.250.10">
    <property type="entry name" value="Aminopeptidase i, Domain 2"/>
    <property type="match status" value="1"/>
</dbReference>
<evidence type="ECO:0000256" key="8">
    <source>
        <dbReference type="ARBA" id="ARBA00022801"/>
    </source>
</evidence>
<dbReference type="EMBL" id="AGNL01019831">
    <property type="protein sequence ID" value="EJK61550.1"/>
    <property type="molecule type" value="Genomic_DNA"/>
</dbReference>
<dbReference type="GO" id="GO:0008237">
    <property type="term" value="F:metallopeptidase activity"/>
    <property type="evidence" value="ECO:0007669"/>
    <property type="project" value="UniProtKB-KW"/>
</dbReference>
<dbReference type="OMA" id="GPILKVN"/>
<feature type="signal peptide" evidence="13">
    <location>
        <begin position="1"/>
        <end position="17"/>
    </location>
</feature>
<evidence type="ECO:0000256" key="9">
    <source>
        <dbReference type="ARBA" id="ARBA00022833"/>
    </source>
</evidence>
<organism evidence="14 15">
    <name type="scientific">Thalassiosira oceanica</name>
    <name type="common">Marine diatom</name>
    <dbReference type="NCBI Taxonomy" id="159749"/>
    <lineage>
        <taxon>Eukaryota</taxon>
        <taxon>Sar</taxon>
        <taxon>Stramenopiles</taxon>
        <taxon>Ochrophyta</taxon>
        <taxon>Bacillariophyta</taxon>
        <taxon>Coscinodiscophyceae</taxon>
        <taxon>Thalassiosirophycidae</taxon>
        <taxon>Thalassiosirales</taxon>
        <taxon>Thalassiosiraceae</taxon>
        <taxon>Thalassiosira</taxon>
    </lineage>
</organism>
<dbReference type="GO" id="GO:0004177">
    <property type="term" value="F:aminopeptidase activity"/>
    <property type="evidence" value="ECO:0007669"/>
    <property type="project" value="UniProtKB-KW"/>
</dbReference>
<evidence type="ECO:0000313" key="15">
    <source>
        <dbReference type="Proteomes" id="UP000266841"/>
    </source>
</evidence>
<feature type="region of interest" description="Disordered" evidence="12">
    <location>
        <begin position="21"/>
        <end position="41"/>
    </location>
</feature>
<evidence type="ECO:0000256" key="2">
    <source>
        <dbReference type="ARBA" id="ARBA00001947"/>
    </source>
</evidence>
<evidence type="ECO:0000256" key="3">
    <source>
        <dbReference type="ARBA" id="ARBA00008290"/>
    </source>
</evidence>
<dbReference type="PRINTS" id="PR00932">
    <property type="entry name" value="AMINO1PTASE"/>
</dbReference>
<protein>
    <recommendedName>
        <fullName evidence="4">aspartyl aminopeptidase</fullName>
        <ecNumber evidence="4">3.4.11.21</ecNumber>
    </recommendedName>
</protein>
<evidence type="ECO:0000256" key="6">
    <source>
        <dbReference type="ARBA" id="ARBA00022670"/>
    </source>
</evidence>